<dbReference type="InterPro" id="IPR030868">
    <property type="entry name" value="MqnA"/>
</dbReference>
<evidence type="ECO:0000256" key="2">
    <source>
        <dbReference type="ARBA" id="ARBA00022428"/>
    </source>
</evidence>
<keyword evidence="3 4" id="KW-0456">Lyase</keyword>
<name>A0A520XF28_9DELT</name>
<accession>A0A520XF28</accession>
<comment type="similarity">
    <text evidence="4">Belongs to the MqnA/MqnD family. MqnA subfamily.</text>
</comment>
<gene>
    <name evidence="4" type="primary">mqnA</name>
    <name evidence="5" type="ORF">EVJ48_03710</name>
</gene>
<sequence length="294" mass="34200">MIKIGEINYLNVYPIYYYLKKILNGENRNNFADFISGTPAFLNSKLQYGGIDISPSSSFYYISNYDNSYIFPNLSISSKKKVKSIYLFSNKSIENFNKNETVYVTPETLTSLNLLKVLLAEFYKMDLNEMKFLSLKQNENLELEIDSDYYRKIAEGNSFLHIGNNALKLVKNIPDGYYAYDLADLWYRHTSSPFVFALFIIRKESYDGNKNEFSVLYDYLIKSKIKALSGFKDAAETAIKSGDYDFISFEELMEYWTDCLSFNLGPDEIRGFNIYADLLYKYKLIKSTPELNFV</sequence>
<comment type="caution">
    <text evidence="5">The sequence shown here is derived from an EMBL/GenBank/DDBJ whole genome shotgun (WGS) entry which is preliminary data.</text>
</comment>
<comment type="pathway">
    <text evidence="1 4">Quinol/quinone metabolism; menaquinone biosynthesis.</text>
</comment>
<dbReference type="GO" id="GO:0009234">
    <property type="term" value="P:menaquinone biosynthetic process"/>
    <property type="evidence" value="ECO:0007669"/>
    <property type="project" value="UniProtKB-UniRule"/>
</dbReference>
<dbReference type="Proteomes" id="UP000322454">
    <property type="component" value="Unassembled WGS sequence"/>
</dbReference>
<dbReference type="AlphaFoldDB" id="A0A520XF28"/>
<reference evidence="5 6" key="1">
    <citation type="submission" date="2019-01" db="EMBL/GenBank/DDBJ databases">
        <title>Insights into ecological role of a new deltaproteobacterial order Candidatus Sinidesulfobacterales (Sva0485) by metagenomics and metatranscriptomics.</title>
        <authorList>
            <person name="Tan S."/>
            <person name="Liu J."/>
            <person name="Fang Y."/>
            <person name="Hedlund B."/>
            <person name="Lian Z.-H."/>
            <person name="Huang L.-Y."/>
            <person name="Li J.-T."/>
            <person name="Huang L.-N."/>
            <person name="Li W.-J."/>
            <person name="Jiang H.-C."/>
            <person name="Dong H.-L."/>
            <person name="Shu W.-S."/>
        </authorList>
    </citation>
    <scope>NUCLEOTIDE SEQUENCE [LARGE SCALE GENOMIC DNA]</scope>
    <source>
        <strain evidence="5">AP4</strain>
    </source>
</reference>
<evidence type="ECO:0000256" key="3">
    <source>
        <dbReference type="ARBA" id="ARBA00023239"/>
    </source>
</evidence>
<organism evidence="5 6">
    <name type="scientific">Candidatus Acidulodesulfobacterium acidiphilum</name>
    <dbReference type="NCBI Taxonomy" id="2597224"/>
    <lineage>
        <taxon>Bacteria</taxon>
        <taxon>Deltaproteobacteria</taxon>
        <taxon>Candidatus Acidulodesulfobacterales</taxon>
        <taxon>Candidatus Acidulodesulfobacterium</taxon>
    </lineage>
</organism>
<evidence type="ECO:0000313" key="5">
    <source>
        <dbReference type="EMBL" id="RZV39799.1"/>
    </source>
</evidence>
<dbReference type="CDD" id="cd13634">
    <property type="entry name" value="PBP2_Sco4506"/>
    <property type="match status" value="1"/>
</dbReference>
<dbReference type="PANTHER" id="PTHR37690:SF1">
    <property type="entry name" value="CHORISMATE DEHYDRATASE"/>
    <property type="match status" value="1"/>
</dbReference>
<evidence type="ECO:0000256" key="4">
    <source>
        <dbReference type="HAMAP-Rule" id="MF_00995"/>
    </source>
</evidence>
<dbReference type="Gene3D" id="3.40.190.10">
    <property type="entry name" value="Periplasmic binding protein-like II"/>
    <property type="match status" value="2"/>
</dbReference>
<dbReference type="UniPathway" id="UPA00079"/>
<proteinExistence type="inferred from homology"/>
<dbReference type="PANTHER" id="PTHR37690">
    <property type="entry name" value="CHORISMATE DEHYDRATASE"/>
    <property type="match status" value="1"/>
</dbReference>
<evidence type="ECO:0000256" key="1">
    <source>
        <dbReference type="ARBA" id="ARBA00004863"/>
    </source>
</evidence>
<dbReference type="SUPFAM" id="SSF53850">
    <property type="entry name" value="Periplasmic binding protein-like II"/>
    <property type="match status" value="1"/>
</dbReference>
<comment type="catalytic activity">
    <reaction evidence="4">
        <text>chorismate = 3-[(1-carboxyvinyl)-oxy]benzoate + H2O</text>
        <dbReference type="Rhea" id="RHEA:40051"/>
        <dbReference type="ChEBI" id="CHEBI:15377"/>
        <dbReference type="ChEBI" id="CHEBI:29748"/>
        <dbReference type="ChEBI" id="CHEBI:76981"/>
        <dbReference type="EC" id="4.2.1.151"/>
    </reaction>
</comment>
<dbReference type="GO" id="GO:0016836">
    <property type="term" value="F:hydro-lyase activity"/>
    <property type="evidence" value="ECO:0007669"/>
    <property type="project" value="UniProtKB-UniRule"/>
</dbReference>
<keyword evidence="2 4" id="KW-0474">Menaquinone biosynthesis</keyword>
<dbReference type="HAMAP" id="MF_00995">
    <property type="entry name" value="MqnA"/>
    <property type="match status" value="1"/>
</dbReference>
<dbReference type="EMBL" id="SHMQ01000006">
    <property type="protein sequence ID" value="RZV39799.1"/>
    <property type="molecule type" value="Genomic_DNA"/>
</dbReference>
<dbReference type="InterPro" id="IPR003773">
    <property type="entry name" value="Menaquinone_biosynth"/>
</dbReference>
<comment type="function">
    <text evidence="4">Catalyzes the dehydration of chorismate into 3-[(1-carboxyvinyl)oxy]benzoate, a step in the biosynthesis of menaquinone (MK, vitamin K2).</text>
</comment>
<dbReference type="EC" id="4.2.1.151" evidence="4"/>
<dbReference type="Pfam" id="PF02621">
    <property type="entry name" value="VitK2_biosynth"/>
    <property type="match status" value="1"/>
</dbReference>
<protein>
    <recommendedName>
        <fullName evidence="4">Chorismate dehydratase</fullName>
        <ecNumber evidence="4">4.2.1.151</ecNumber>
    </recommendedName>
    <alternativeName>
        <fullName evidence="4">Menaquinone biosynthetic enzyme MqnA</fullName>
    </alternativeName>
</protein>
<evidence type="ECO:0000313" key="6">
    <source>
        <dbReference type="Proteomes" id="UP000322454"/>
    </source>
</evidence>